<dbReference type="Gene3D" id="1.20.1250.20">
    <property type="entry name" value="MFS general substrate transporter like domains"/>
    <property type="match status" value="1"/>
</dbReference>
<comment type="caution">
    <text evidence="9">The sequence shown here is derived from an EMBL/GenBank/DDBJ whole genome shotgun (WGS) entry which is preliminary data.</text>
</comment>
<evidence type="ECO:0000256" key="4">
    <source>
        <dbReference type="ARBA" id="ARBA00022692"/>
    </source>
</evidence>
<evidence type="ECO:0000256" key="2">
    <source>
        <dbReference type="ARBA" id="ARBA00010992"/>
    </source>
</evidence>
<feature type="transmembrane region" description="Helical" evidence="7">
    <location>
        <begin position="327"/>
        <end position="348"/>
    </location>
</feature>
<evidence type="ECO:0000256" key="5">
    <source>
        <dbReference type="ARBA" id="ARBA00022989"/>
    </source>
</evidence>
<dbReference type="PROSITE" id="PS00217">
    <property type="entry name" value="SUGAR_TRANSPORT_2"/>
    <property type="match status" value="1"/>
</dbReference>
<dbReference type="EMBL" id="JAAMPI010000262">
    <property type="protein sequence ID" value="KAF4633408.1"/>
    <property type="molecule type" value="Genomic_DNA"/>
</dbReference>
<dbReference type="AlphaFoldDB" id="A0A8H4RQC7"/>
<keyword evidence="3" id="KW-0813">Transport</keyword>
<dbReference type="PRINTS" id="PR00171">
    <property type="entry name" value="SUGRTRNSPORT"/>
</dbReference>
<feature type="transmembrane region" description="Helical" evidence="7">
    <location>
        <begin position="298"/>
        <end position="321"/>
    </location>
</feature>
<evidence type="ECO:0000256" key="1">
    <source>
        <dbReference type="ARBA" id="ARBA00004141"/>
    </source>
</evidence>
<keyword evidence="10" id="KW-1185">Reference proteome</keyword>
<dbReference type="Pfam" id="PF00083">
    <property type="entry name" value="Sugar_tr"/>
    <property type="match status" value="1"/>
</dbReference>
<accession>A0A8H4RQC7</accession>
<name>A0A8H4RQC7_9HELO</name>
<organism evidence="9 10">
    <name type="scientific">Cudoniella acicularis</name>
    <dbReference type="NCBI Taxonomy" id="354080"/>
    <lineage>
        <taxon>Eukaryota</taxon>
        <taxon>Fungi</taxon>
        <taxon>Dikarya</taxon>
        <taxon>Ascomycota</taxon>
        <taxon>Pezizomycotina</taxon>
        <taxon>Leotiomycetes</taxon>
        <taxon>Helotiales</taxon>
        <taxon>Tricladiaceae</taxon>
        <taxon>Cudoniella</taxon>
    </lineage>
</organism>
<dbReference type="InterPro" id="IPR005829">
    <property type="entry name" value="Sugar_transporter_CS"/>
</dbReference>
<evidence type="ECO:0000256" key="7">
    <source>
        <dbReference type="SAM" id="Phobius"/>
    </source>
</evidence>
<feature type="transmembrane region" description="Helical" evidence="7">
    <location>
        <begin position="369"/>
        <end position="392"/>
    </location>
</feature>
<feature type="transmembrane region" description="Helical" evidence="7">
    <location>
        <begin position="145"/>
        <end position="162"/>
    </location>
</feature>
<gene>
    <name evidence="9" type="ORF">G7Y89_g4710</name>
</gene>
<proteinExistence type="inferred from homology"/>
<dbReference type="PANTHER" id="PTHR48022:SF31">
    <property type="entry name" value="HEXOSE TRANSPORTER"/>
    <property type="match status" value="1"/>
</dbReference>
<dbReference type="InterPro" id="IPR036259">
    <property type="entry name" value="MFS_trans_sf"/>
</dbReference>
<keyword evidence="4 7" id="KW-0812">Transmembrane</keyword>
<keyword evidence="5 7" id="KW-1133">Transmembrane helix</keyword>
<feature type="transmembrane region" description="Helical" evidence="7">
    <location>
        <begin position="232"/>
        <end position="254"/>
    </location>
</feature>
<feature type="domain" description="Major facilitator superfamily (MFS) profile" evidence="8">
    <location>
        <begin position="1"/>
        <end position="421"/>
    </location>
</feature>
<protein>
    <recommendedName>
        <fullName evidence="8">Major facilitator superfamily (MFS) profile domain-containing protein</fullName>
    </recommendedName>
</protein>
<dbReference type="InterPro" id="IPR020846">
    <property type="entry name" value="MFS_dom"/>
</dbReference>
<dbReference type="SUPFAM" id="SSF103473">
    <property type="entry name" value="MFS general substrate transporter"/>
    <property type="match status" value="1"/>
</dbReference>
<keyword evidence="6 7" id="KW-0472">Membrane</keyword>
<feature type="transmembrane region" description="Helical" evidence="7">
    <location>
        <begin position="81"/>
        <end position="99"/>
    </location>
</feature>
<comment type="similarity">
    <text evidence="2">Belongs to the major facilitator superfamily. Sugar transporter (TC 2.A.1.1) family.</text>
</comment>
<dbReference type="InterPro" id="IPR003663">
    <property type="entry name" value="Sugar/inositol_transpt"/>
</dbReference>
<evidence type="ECO:0000256" key="6">
    <source>
        <dbReference type="ARBA" id="ARBA00023136"/>
    </source>
</evidence>
<evidence type="ECO:0000313" key="10">
    <source>
        <dbReference type="Proteomes" id="UP000566819"/>
    </source>
</evidence>
<feature type="transmembrane region" description="Helical" evidence="7">
    <location>
        <begin position="20"/>
        <end position="40"/>
    </location>
</feature>
<dbReference type="InterPro" id="IPR050360">
    <property type="entry name" value="MFS_Sugar_Transporters"/>
</dbReference>
<dbReference type="PROSITE" id="PS50850">
    <property type="entry name" value="MFS"/>
    <property type="match status" value="1"/>
</dbReference>
<dbReference type="Proteomes" id="UP000566819">
    <property type="component" value="Unassembled WGS sequence"/>
</dbReference>
<evidence type="ECO:0000313" key="9">
    <source>
        <dbReference type="EMBL" id="KAF4633408.1"/>
    </source>
</evidence>
<dbReference type="PANTHER" id="PTHR48022">
    <property type="entry name" value="PLASTIDIC GLUCOSE TRANSPORTER 4"/>
    <property type="match status" value="1"/>
</dbReference>
<evidence type="ECO:0000256" key="3">
    <source>
        <dbReference type="ARBA" id="ARBA00022448"/>
    </source>
</evidence>
<sequence>MMNGLNILPSYTDYFSLTTTTLALNTASVWLGGCIAGFFAGQMTDIIGRKNAMLAAGLLTVFAAILQTASQNIAMFVSARILIGVGTGISGCTGPTYLAETLPYEWRAWGLGAFYDVWYVGGLIAAGVTYGTAGMTSTWAWRTPSALQGLFSILSIILLPFIPESPRWLAYKGRNSEALEVVALTYANGDNNDPVVLAQYKEIIDTLKFERENGETLSIMQTIKTPGARRRLLLACSCGIATIVSGNNIISYYLGSMLDNAGITDTTTQLEINIILNAWCLVIAIIGTYFMDRWGRKALALLSTGLLIIFIFMIGGLTAGFGNSQNISGIYGTVAAIFLFQGSYSFGWTPLSVLYPPEVLNYSIRSNGMGVYTLVVNAFGTMVTFAFPYALAAITWKTYMINGAWDVLELLFVWYFWVETKGKTLEEIDELFDGVKHSDVPDLEAIMKGKADIGALVVEGVEVIHSVMLERALGSKDMDVDVEIIKKID</sequence>
<dbReference type="GO" id="GO:0005351">
    <property type="term" value="F:carbohydrate:proton symporter activity"/>
    <property type="evidence" value="ECO:0007669"/>
    <property type="project" value="TreeGrafter"/>
</dbReference>
<dbReference type="InterPro" id="IPR005828">
    <property type="entry name" value="MFS_sugar_transport-like"/>
</dbReference>
<feature type="transmembrane region" description="Helical" evidence="7">
    <location>
        <begin position="398"/>
        <end position="418"/>
    </location>
</feature>
<feature type="transmembrane region" description="Helical" evidence="7">
    <location>
        <begin position="52"/>
        <end position="69"/>
    </location>
</feature>
<dbReference type="GO" id="GO:0016020">
    <property type="term" value="C:membrane"/>
    <property type="evidence" value="ECO:0007669"/>
    <property type="project" value="UniProtKB-SubCell"/>
</dbReference>
<reference evidence="9 10" key="1">
    <citation type="submission" date="2020-03" db="EMBL/GenBank/DDBJ databases">
        <title>Draft Genome Sequence of Cudoniella acicularis.</title>
        <authorList>
            <person name="Buettner E."/>
            <person name="Kellner H."/>
        </authorList>
    </citation>
    <scope>NUCLEOTIDE SEQUENCE [LARGE SCALE GENOMIC DNA]</scope>
    <source>
        <strain evidence="9 10">DSM 108380</strain>
    </source>
</reference>
<feature type="transmembrane region" description="Helical" evidence="7">
    <location>
        <begin position="111"/>
        <end position="133"/>
    </location>
</feature>
<feature type="transmembrane region" description="Helical" evidence="7">
    <location>
        <begin position="274"/>
        <end position="291"/>
    </location>
</feature>
<comment type="subcellular location">
    <subcellularLocation>
        <location evidence="1">Membrane</location>
        <topology evidence="1">Multi-pass membrane protein</topology>
    </subcellularLocation>
</comment>
<dbReference type="OrthoDB" id="4540492at2759"/>
<evidence type="ECO:0000259" key="8">
    <source>
        <dbReference type="PROSITE" id="PS50850"/>
    </source>
</evidence>
<dbReference type="FunFam" id="1.20.1250.20:FF:000134">
    <property type="entry name" value="MFS sugar transporter protein"/>
    <property type="match status" value="1"/>
</dbReference>